<dbReference type="AlphaFoldDB" id="A0AAE1ELG8"/>
<evidence type="ECO:0000256" key="1">
    <source>
        <dbReference type="SAM" id="MobiDB-lite"/>
    </source>
</evidence>
<protein>
    <submittedName>
        <fullName evidence="3">Uncharacterized protein</fullName>
    </submittedName>
</protein>
<feature type="signal peptide" evidence="2">
    <location>
        <begin position="1"/>
        <end position="32"/>
    </location>
</feature>
<keyword evidence="4" id="KW-1185">Reference proteome</keyword>
<proteinExistence type="predicted"/>
<gene>
    <name evidence="3" type="ORF">Pcinc_037509</name>
</gene>
<evidence type="ECO:0000313" key="4">
    <source>
        <dbReference type="Proteomes" id="UP001286313"/>
    </source>
</evidence>
<keyword evidence="2" id="KW-0732">Signal</keyword>
<feature type="region of interest" description="Disordered" evidence="1">
    <location>
        <begin position="62"/>
        <end position="89"/>
    </location>
</feature>
<evidence type="ECO:0000256" key="2">
    <source>
        <dbReference type="SAM" id="SignalP"/>
    </source>
</evidence>
<accession>A0AAE1ELG8</accession>
<organism evidence="3 4">
    <name type="scientific">Petrolisthes cinctipes</name>
    <name type="common">Flat porcelain crab</name>
    <dbReference type="NCBI Taxonomy" id="88211"/>
    <lineage>
        <taxon>Eukaryota</taxon>
        <taxon>Metazoa</taxon>
        <taxon>Ecdysozoa</taxon>
        <taxon>Arthropoda</taxon>
        <taxon>Crustacea</taxon>
        <taxon>Multicrustacea</taxon>
        <taxon>Malacostraca</taxon>
        <taxon>Eumalacostraca</taxon>
        <taxon>Eucarida</taxon>
        <taxon>Decapoda</taxon>
        <taxon>Pleocyemata</taxon>
        <taxon>Anomura</taxon>
        <taxon>Galatheoidea</taxon>
        <taxon>Porcellanidae</taxon>
        <taxon>Petrolisthes</taxon>
    </lineage>
</organism>
<sequence>MGSNGHELPPTLLPHLLCPVLPLLTAPFSSDGCQCGEMQLQCVCEGEGGRCVAGGQEHMVGRAGQQRAPPLPNKGEGGNQPGHHCIGVE</sequence>
<feature type="chain" id="PRO_5042088989" evidence="2">
    <location>
        <begin position="33"/>
        <end position="89"/>
    </location>
</feature>
<dbReference type="Proteomes" id="UP001286313">
    <property type="component" value="Unassembled WGS sequence"/>
</dbReference>
<name>A0AAE1ELG8_PETCI</name>
<reference evidence="3" key="1">
    <citation type="submission" date="2023-10" db="EMBL/GenBank/DDBJ databases">
        <title>Genome assemblies of two species of porcelain crab, Petrolisthes cinctipes and Petrolisthes manimaculis (Anomura: Porcellanidae).</title>
        <authorList>
            <person name="Angst P."/>
        </authorList>
    </citation>
    <scope>NUCLEOTIDE SEQUENCE</scope>
    <source>
        <strain evidence="3">PB745_01</strain>
        <tissue evidence="3">Gill</tissue>
    </source>
</reference>
<evidence type="ECO:0000313" key="3">
    <source>
        <dbReference type="EMBL" id="KAK3856138.1"/>
    </source>
</evidence>
<comment type="caution">
    <text evidence="3">The sequence shown here is derived from an EMBL/GenBank/DDBJ whole genome shotgun (WGS) entry which is preliminary data.</text>
</comment>
<dbReference type="EMBL" id="JAWQEG010005976">
    <property type="protein sequence ID" value="KAK3856138.1"/>
    <property type="molecule type" value="Genomic_DNA"/>
</dbReference>